<dbReference type="GO" id="GO:0005886">
    <property type="term" value="C:plasma membrane"/>
    <property type="evidence" value="ECO:0007669"/>
    <property type="project" value="TreeGrafter"/>
</dbReference>
<accession>A0A1G6Y552</accession>
<dbReference type="Proteomes" id="UP000199245">
    <property type="component" value="Unassembled WGS sequence"/>
</dbReference>
<evidence type="ECO:0000259" key="4">
    <source>
        <dbReference type="Pfam" id="PF25917"/>
    </source>
</evidence>
<feature type="domain" description="Multidrug resistance protein MdtA-like alpha-helical hairpin" evidence="3">
    <location>
        <begin position="121"/>
        <end position="190"/>
    </location>
</feature>
<dbReference type="InterPro" id="IPR058626">
    <property type="entry name" value="MdtA-like_b-barrel"/>
</dbReference>
<dbReference type="Gene3D" id="2.40.30.170">
    <property type="match status" value="1"/>
</dbReference>
<dbReference type="SUPFAM" id="SSF111369">
    <property type="entry name" value="HlyD-like secretion proteins"/>
    <property type="match status" value="1"/>
</dbReference>
<dbReference type="Pfam" id="PF25967">
    <property type="entry name" value="RND-MFP_C"/>
    <property type="match status" value="1"/>
</dbReference>
<dbReference type="AlphaFoldDB" id="A0A1G6Y552"/>
<gene>
    <name evidence="7" type="ORF">SAMN05216337_101662</name>
</gene>
<evidence type="ECO:0000256" key="1">
    <source>
        <dbReference type="ARBA" id="ARBA00004196"/>
    </source>
</evidence>
<evidence type="ECO:0000259" key="6">
    <source>
        <dbReference type="Pfam" id="PF25967"/>
    </source>
</evidence>
<feature type="domain" description="Multidrug resistance protein MdtA-like C-terminal permuted SH3" evidence="6">
    <location>
        <begin position="322"/>
        <end position="381"/>
    </location>
</feature>
<feature type="domain" description="Multidrug resistance protein MdtA-like beta-barrel" evidence="5">
    <location>
        <begin position="236"/>
        <end position="313"/>
    </location>
</feature>
<evidence type="ECO:0000313" key="8">
    <source>
        <dbReference type="Proteomes" id="UP000199245"/>
    </source>
</evidence>
<dbReference type="InterPro" id="IPR006143">
    <property type="entry name" value="RND_pump_MFP"/>
</dbReference>
<dbReference type="PANTHER" id="PTHR30158:SF10">
    <property type="entry name" value="CATION EFFLUX PUMP"/>
    <property type="match status" value="1"/>
</dbReference>
<organism evidence="7 8">
    <name type="scientific">Bradyrhizobium brasilense</name>
    <dbReference type="NCBI Taxonomy" id="1419277"/>
    <lineage>
        <taxon>Bacteria</taxon>
        <taxon>Pseudomonadati</taxon>
        <taxon>Pseudomonadota</taxon>
        <taxon>Alphaproteobacteria</taxon>
        <taxon>Hyphomicrobiales</taxon>
        <taxon>Nitrobacteraceae</taxon>
        <taxon>Bradyrhizobium</taxon>
    </lineage>
</organism>
<dbReference type="GO" id="GO:0022857">
    <property type="term" value="F:transmembrane transporter activity"/>
    <property type="evidence" value="ECO:0007669"/>
    <property type="project" value="InterPro"/>
</dbReference>
<reference evidence="7 8" key="1">
    <citation type="submission" date="2016-10" db="EMBL/GenBank/DDBJ databases">
        <authorList>
            <person name="de Groot N.N."/>
        </authorList>
    </citation>
    <scope>NUCLEOTIDE SEQUENCE [LARGE SCALE GENOMIC DNA]</scope>
    <source>
        <strain evidence="7 8">R5</strain>
    </source>
</reference>
<proteinExistence type="inferred from homology"/>
<dbReference type="Gene3D" id="2.40.50.100">
    <property type="match status" value="1"/>
</dbReference>
<dbReference type="RefSeq" id="WP_092083641.1">
    <property type="nucleotide sequence ID" value="NZ_FMZW01000016.1"/>
</dbReference>
<dbReference type="Gene3D" id="2.40.420.20">
    <property type="match status" value="1"/>
</dbReference>
<dbReference type="PANTHER" id="PTHR30158">
    <property type="entry name" value="ACRA/E-RELATED COMPONENT OF DRUG EFFLUX TRANSPORTER"/>
    <property type="match status" value="1"/>
</dbReference>
<dbReference type="InterPro" id="IPR058627">
    <property type="entry name" value="MdtA-like_C"/>
</dbReference>
<dbReference type="Pfam" id="PF25944">
    <property type="entry name" value="Beta-barrel_RND"/>
    <property type="match status" value="1"/>
</dbReference>
<evidence type="ECO:0000256" key="2">
    <source>
        <dbReference type="ARBA" id="ARBA00009477"/>
    </source>
</evidence>
<evidence type="ECO:0000313" key="7">
    <source>
        <dbReference type="EMBL" id="SDD85431.1"/>
    </source>
</evidence>
<evidence type="ECO:0000259" key="5">
    <source>
        <dbReference type="Pfam" id="PF25944"/>
    </source>
</evidence>
<dbReference type="InterPro" id="IPR058624">
    <property type="entry name" value="MdtA-like_HH"/>
</dbReference>
<comment type="subcellular location">
    <subcellularLocation>
        <location evidence="1">Cell envelope</location>
    </subcellularLocation>
</comment>
<comment type="similarity">
    <text evidence="2">Belongs to the membrane fusion protein (MFP) (TC 8.A.1) family.</text>
</comment>
<sequence>MPSSIQNPRSGRFRRVVGGIVILGALAVAGSIATGHYFHAAQATATAAAPEPAVPVTVAVIQPRPTTLFDDFSGRLEAVDRVQLRPRVAGAILSTNFTEGALVKSGDILFKIDPAPYAAEVDRAQAQLEAAKARVVFTTSEVERGAQLVGNNIVTKRDFDQRDNANREAVANVKAAEAALQTAKLNLDYTEVRAPVDGRVGRIEVTVGNLVAAGTSSPVLTSLVSVNPIYASFDADEEVVLRALNSIADASGKRGNLDQIPVDMVTSGGLSAKGHIQLIDNQVNGQSGTIRVRAVFKNDDGRLIPGQFARVRMGQPKQQTLVLIDERAVGTDQDKKFVMLVGDDSRAVYRSITLGGSVDGLRIVTAGLKSGDRIVVNGLQRVRPGALLKMEVADMGARGMQQASTETNQHVVQR</sequence>
<evidence type="ECO:0000259" key="3">
    <source>
        <dbReference type="Pfam" id="PF25876"/>
    </source>
</evidence>
<dbReference type="Gene3D" id="1.10.287.470">
    <property type="entry name" value="Helix hairpin bin"/>
    <property type="match status" value="1"/>
</dbReference>
<dbReference type="GO" id="GO:0046677">
    <property type="term" value="P:response to antibiotic"/>
    <property type="evidence" value="ECO:0007669"/>
    <property type="project" value="TreeGrafter"/>
</dbReference>
<dbReference type="EMBL" id="FMZW01000016">
    <property type="protein sequence ID" value="SDD85431.1"/>
    <property type="molecule type" value="Genomic_DNA"/>
</dbReference>
<dbReference type="Pfam" id="PF25876">
    <property type="entry name" value="HH_MFP_RND"/>
    <property type="match status" value="1"/>
</dbReference>
<feature type="domain" description="Multidrug resistance protein MdtA-like barrel-sandwich hybrid" evidence="4">
    <location>
        <begin position="81"/>
        <end position="221"/>
    </location>
</feature>
<dbReference type="GO" id="GO:0030313">
    <property type="term" value="C:cell envelope"/>
    <property type="evidence" value="ECO:0007669"/>
    <property type="project" value="UniProtKB-SubCell"/>
</dbReference>
<name>A0A1G6Y552_9BRAD</name>
<dbReference type="FunFam" id="2.40.420.20:FF:000001">
    <property type="entry name" value="Efflux RND transporter periplasmic adaptor subunit"/>
    <property type="match status" value="1"/>
</dbReference>
<protein>
    <submittedName>
        <fullName evidence="7">Membrane fusion protein, multidrug efflux system</fullName>
    </submittedName>
</protein>
<dbReference type="Pfam" id="PF25917">
    <property type="entry name" value="BSH_RND"/>
    <property type="match status" value="1"/>
</dbReference>
<dbReference type="NCBIfam" id="TIGR01730">
    <property type="entry name" value="RND_mfp"/>
    <property type="match status" value="1"/>
</dbReference>
<dbReference type="InterPro" id="IPR058625">
    <property type="entry name" value="MdtA-like_BSH"/>
</dbReference>